<gene>
    <name evidence="1" type="ORF">CSV91_00305</name>
    <name evidence="2" type="ORF">GT635_02410</name>
</gene>
<accession>A0A173YE16</accession>
<evidence type="ECO:0000313" key="2">
    <source>
        <dbReference type="EMBL" id="MZJ85321.1"/>
    </source>
</evidence>
<reference evidence="1 3" key="1">
    <citation type="submission" date="2017-10" db="EMBL/GenBank/DDBJ databases">
        <title>Complete genome sequence of Collinsella aerofaciens isolated from the gut of a healthy adult Indian.</title>
        <authorList>
            <person name="Bag S."/>
            <person name="Ghosh T.S."/>
            <person name="Das B."/>
        </authorList>
    </citation>
    <scope>NUCLEOTIDE SEQUENCE [LARGE SCALE GENOMIC DNA]</scope>
    <source>
        <strain evidence="3">indica</strain>
        <strain evidence="1">Indica</strain>
    </source>
</reference>
<organism evidence="2 4">
    <name type="scientific">Collinsella aerofaciens</name>
    <dbReference type="NCBI Taxonomy" id="74426"/>
    <lineage>
        <taxon>Bacteria</taxon>
        <taxon>Bacillati</taxon>
        <taxon>Actinomycetota</taxon>
        <taxon>Coriobacteriia</taxon>
        <taxon>Coriobacteriales</taxon>
        <taxon>Coriobacteriaceae</taxon>
        <taxon>Collinsella</taxon>
    </lineage>
</organism>
<evidence type="ECO:0000313" key="3">
    <source>
        <dbReference type="Proteomes" id="UP000225608"/>
    </source>
</evidence>
<dbReference type="Proteomes" id="UP000225608">
    <property type="component" value="Chromosome"/>
</dbReference>
<dbReference type="KEGG" id="caer:CSV91_00305"/>
<reference evidence="2 4" key="2">
    <citation type="journal article" date="2019" name="Nat. Med.">
        <title>A library of human gut bacterial isolates paired with longitudinal multiomics data enables mechanistic microbiome research.</title>
        <authorList>
            <person name="Poyet M."/>
            <person name="Groussin M."/>
            <person name="Gibbons S.M."/>
            <person name="Avila-Pacheco J."/>
            <person name="Jiang X."/>
            <person name="Kearney S.M."/>
            <person name="Perrotta A.R."/>
            <person name="Berdy B."/>
            <person name="Zhao S."/>
            <person name="Lieberman T.D."/>
            <person name="Swanson P.K."/>
            <person name="Smith M."/>
            <person name="Roesemann S."/>
            <person name="Alexander J.E."/>
            <person name="Rich S.A."/>
            <person name="Livny J."/>
            <person name="Vlamakis H."/>
            <person name="Clish C."/>
            <person name="Bullock K."/>
            <person name="Deik A."/>
            <person name="Scott J."/>
            <person name="Pierce K.A."/>
            <person name="Xavier R.J."/>
            <person name="Alm E.J."/>
        </authorList>
    </citation>
    <scope>NUCLEOTIDE SEQUENCE [LARGE SCALE GENOMIC DNA]</scope>
    <source>
        <strain evidence="2 4">BIOML-A10</strain>
    </source>
</reference>
<dbReference type="AlphaFoldDB" id="A0A173YE16"/>
<sequence>MGSKKRAAWSKAKSEFLGAATGGDMSDLFAREDERRDALDAERDEAWRYKSCERKNRYDTRAEAEAVMADCENRGRRGLACYKCEYCGGWHLTSHPWK</sequence>
<dbReference type="EMBL" id="WWTB01000004">
    <property type="protein sequence ID" value="MZJ85321.1"/>
    <property type="molecule type" value="Genomic_DNA"/>
</dbReference>
<dbReference type="EMBL" id="CP024160">
    <property type="protein sequence ID" value="ATP53121.1"/>
    <property type="molecule type" value="Genomic_DNA"/>
</dbReference>
<evidence type="ECO:0000313" key="4">
    <source>
        <dbReference type="Proteomes" id="UP000481598"/>
    </source>
</evidence>
<dbReference type="PaxDb" id="74426-ERS852399_00868"/>
<dbReference type="RefSeq" id="WP_055310006.1">
    <property type="nucleotide sequence ID" value="NZ_CABIYU010000005.1"/>
</dbReference>
<evidence type="ECO:0000313" key="1">
    <source>
        <dbReference type="EMBL" id="ATP53121.1"/>
    </source>
</evidence>
<name>A0A173YE16_9ACTN</name>
<protein>
    <submittedName>
        <fullName evidence="2">Uncharacterized protein</fullName>
    </submittedName>
</protein>
<proteinExistence type="predicted"/>
<dbReference type="Proteomes" id="UP000481598">
    <property type="component" value="Unassembled WGS sequence"/>
</dbReference>